<dbReference type="PANTHER" id="PTHR44591">
    <property type="entry name" value="STRESS RESPONSE REGULATOR PROTEIN 1"/>
    <property type="match status" value="1"/>
</dbReference>
<keyword evidence="8" id="KW-1185">Reference proteome</keyword>
<evidence type="ECO:0000256" key="3">
    <source>
        <dbReference type="ARBA" id="ARBA00023125"/>
    </source>
</evidence>
<evidence type="ECO:0000256" key="1">
    <source>
        <dbReference type="ARBA" id="ARBA00022553"/>
    </source>
</evidence>
<evidence type="ECO:0000313" key="7">
    <source>
        <dbReference type="EMBL" id="GAA3729848.1"/>
    </source>
</evidence>
<keyword evidence="4" id="KW-0804">Transcription</keyword>
<keyword evidence="2" id="KW-0805">Transcription regulation</keyword>
<dbReference type="Gene3D" id="3.40.50.2300">
    <property type="match status" value="1"/>
</dbReference>
<organism evidence="7 8">
    <name type="scientific">Salinicoccus jeotgali</name>
    <dbReference type="NCBI Taxonomy" id="381634"/>
    <lineage>
        <taxon>Bacteria</taxon>
        <taxon>Bacillati</taxon>
        <taxon>Bacillota</taxon>
        <taxon>Bacilli</taxon>
        <taxon>Bacillales</taxon>
        <taxon>Staphylococcaceae</taxon>
        <taxon>Salinicoccus</taxon>
    </lineage>
</organism>
<dbReference type="SUPFAM" id="SSF52172">
    <property type="entry name" value="CheY-like"/>
    <property type="match status" value="1"/>
</dbReference>
<dbReference type="PROSITE" id="PS50110">
    <property type="entry name" value="RESPONSE_REGULATORY"/>
    <property type="match status" value="1"/>
</dbReference>
<proteinExistence type="predicted"/>
<evidence type="ECO:0000256" key="2">
    <source>
        <dbReference type="ARBA" id="ARBA00023015"/>
    </source>
</evidence>
<reference evidence="8" key="1">
    <citation type="journal article" date="2019" name="Int. J. Syst. Evol. Microbiol.">
        <title>The Global Catalogue of Microorganisms (GCM) 10K type strain sequencing project: providing services to taxonomists for standard genome sequencing and annotation.</title>
        <authorList>
            <consortium name="The Broad Institute Genomics Platform"/>
            <consortium name="The Broad Institute Genome Sequencing Center for Infectious Disease"/>
            <person name="Wu L."/>
            <person name="Ma J."/>
        </authorList>
    </citation>
    <scope>NUCLEOTIDE SEQUENCE [LARGE SCALE GENOMIC DNA]</scope>
    <source>
        <strain evidence="8">JCM 16981</strain>
    </source>
</reference>
<evidence type="ECO:0000313" key="8">
    <source>
        <dbReference type="Proteomes" id="UP001500920"/>
    </source>
</evidence>
<dbReference type="Proteomes" id="UP001500920">
    <property type="component" value="Unassembled WGS sequence"/>
</dbReference>
<dbReference type="CDD" id="cd00156">
    <property type="entry name" value="REC"/>
    <property type="match status" value="1"/>
</dbReference>
<comment type="caution">
    <text evidence="7">The sequence shown here is derived from an EMBL/GenBank/DDBJ whole genome shotgun (WGS) entry which is preliminary data.</text>
</comment>
<keyword evidence="1" id="KW-0597">Phosphoprotein</keyword>
<dbReference type="InterPro" id="IPR001789">
    <property type="entry name" value="Sig_transdc_resp-reg_receiver"/>
</dbReference>
<dbReference type="EMBL" id="BAABCK010000063">
    <property type="protein sequence ID" value="GAA3729848.1"/>
    <property type="molecule type" value="Genomic_DNA"/>
</dbReference>
<dbReference type="RefSeq" id="WP_344703623.1">
    <property type="nucleotide sequence ID" value="NZ_BAABCK010000063.1"/>
</dbReference>
<keyword evidence="3" id="KW-0238">DNA-binding</keyword>
<dbReference type="InterPro" id="IPR011006">
    <property type="entry name" value="CheY-like_superfamily"/>
</dbReference>
<accession>A0ABP7F7F9</accession>
<name>A0ABP7F7F9_9STAP</name>
<evidence type="ECO:0000259" key="6">
    <source>
        <dbReference type="PROSITE" id="PS50110"/>
    </source>
</evidence>
<dbReference type="PANTHER" id="PTHR44591:SF3">
    <property type="entry name" value="RESPONSE REGULATORY DOMAIN-CONTAINING PROTEIN"/>
    <property type="match status" value="1"/>
</dbReference>
<feature type="domain" description="Response regulatory" evidence="6">
    <location>
        <begin position="7"/>
        <end position="126"/>
    </location>
</feature>
<dbReference type="SMART" id="SM00448">
    <property type="entry name" value="REC"/>
    <property type="match status" value="1"/>
</dbReference>
<gene>
    <name evidence="7" type="ORF">GCM10022378_17930</name>
</gene>
<comment type="caution">
    <text evidence="5">Lacks conserved residue(s) required for the propagation of feature annotation.</text>
</comment>
<evidence type="ECO:0000256" key="4">
    <source>
        <dbReference type="ARBA" id="ARBA00023163"/>
    </source>
</evidence>
<protein>
    <recommendedName>
        <fullName evidence="6">Response regulatory domain-containing protein</fullName>
    </recommendedName>
</protein>
<evidence type="ECO:0000256" key="5">
    <source>
        <dbReference type="PROSITE-ProRule" id="PRU00169"/>
    </source>
</evidence>
<dbReference type="Pfam" id="PF00072">
    <property type="entry name" value="Response_reg"/>
    <property type="match status" value="1"/>
</dbReference>
<sequence length="134" mass="15791">MSEHPVEIHIVEPDPVFLRILLRTLEDYEAFESVLVHGYENGHEFLEHYEYKGIYCIFIINDVLPKKNGTEIAKRIRKDDSKSTIYFMTRSNTEEEMVYALNSGVDGYFIKPFNLKVFQAKVNRLLDKGEKIWN</sequence>
<dbReference type="InterPro" id="IPR050595">
    <property type="entry name" value="Bact_response_regulator"/>
</dbReference>